<evidence type="ECO:0000256" key="1">
    <source>
        <dbReference type="SAM" id="MobiDB-lite"/>
    </source>
</evidence>
<feature type="region of interest" description="Disordered" evidence="1">
    <location>
        <begin position="46"/>
        <end position="73"/>
    </location>
</feature>
<comment type="caution">
    <text evidence="2">The sequence shown here is derived from an EMBL/GenBank/DDBJ whole genome shotgun (WGS) entry which is preliminary data.</text>
</comment>
<reference evidence="2 3" key="1">
    <citation type="submission" date="2021-06" db="EMBL/GenBank/DDBJ databases">
        <title>Caerostris extrusa draft genome.</title>
        <authorList>
            <person name="Kono N."/>
            <person name="Arakawa K."/>
        </authorList>
    </citation>
    <scope>NUCLEOTIDE SEQUENCE [LARGE SCALE GENOMIC DNA]</scope>
</reference>
<dbReference type="AlphaFoldDB" id="A0AAV4SBR8"/>
<gene>
    <name evidence="2" type="ORF">CEXT_437321</name>
</gene>
<evidence type="ECO:0000313" key="3">
    <source>
        <dbReference type="Proteomes" id="UP001054945"/>
    </source>
</evidence>
<feature type="compositionally biased region" description="Polar residues" evidence="1">
    <location>
        <begin position="55"/>
        <end position="73"/>
    </location>
</feature>
<name>A0AAV4SBR8_CAEEX</name>
<proteinExistence type="predicted"/>
<dbReference type="EMBL" id="BPLR01009137">
    <property type="protein sequence ID" value="GIY29832.1"/>
    <property type="molecule type" value="Genomic_DNA"/>
</dbReference>
<sequence length="229" mass="25917">MSQSNSSNQQTDCEETAAAEIYSWYDISNHEQYNPAISNFHFQNKPSEEDEHKSVNLQQSSEPTEQGFSPGSQQAFDQRNYLMSRMDRHLLCSSQIEYCEGSYSTRNPIHPINIIEQTETFSLATLTSDDPLENLSFSTNNLCGNSEENILNTSETENPINITDTISIPGTSHFSVENQESCVINFDAMKCKSIENNQKKIIGVRMEQPIMFPCASNTNESKQHDFGME</sequence>
<evidence type="ECO:0000313" key="2">
    <source>
        <dbReference type="EMBL" id="GIY29832.1"/>
    </source>
</evidence>
<organism evidence="2 3">
    <name type="scientific">Caerostris extrusa</name>
    <name type="common">Bark spider</name>
    <name type="synonym">Caerostris bankana</name>
    <dbReference type="NCBI Taxonomy" id="172846"/>
    <lineage>
        <taxon>Eukaryota</taxon>
        <taxon>Metazoa</taxon>
        <taxon>Ecdysozoa</taxon>
        <taxon>Arthropoda</taxon>
        <taxon>Chelicerata</taxon>
        <taxon>Arachnida</taxon>
        <taxon>Araneae</taxon>
        <taxon>Araneomorphae</taxon>
        <taxon>Entelegynae</taxon>
        <taxon>Araneoidea</taxon>
        <taxon>Araneidae</taxon>
        <taxon>Caerostris</taxon>
    </lineage>
</organism>
<accession>A0AAV4SBR8</accession>
<protein>
    <submittedName>
        <fullName evidence="2">Uncharacterized protein</fullName>
    </submittedName>
</protein>
<dbReference type="Proteomes" id="UP001054945">
    <property type="component" value="Unassembled WGS sequence"/>
</dbReference>
<keyword evidence="3" id="KW-1185">Reference proteome</keyword>